<dbReference type="AlphaFoldDB" id="A0A9D2GUP9"/>
<evidence type="ECO:0000313" key="3">
    <source>
        <dbReference type="EMBL" id="HIZ89321.1"/>
    </source>
</evidence>
<gene>
    <name evidence="3" type="ORF">H9804_05215</name>
</gene>
<protein>
    <submittedName>
        <fullName evidence="3">ABC transporter permease</fullName>
    </submittedName>
</protein>
<reference evidence="3" key="1">
    <citation type="journal article" date="2021" name="PeerJ">
        <title>Extensive microbial diversity within the chicken gut microbiome revealed by metagenomics and culture.</title>
        <authorList>
            <person name="Gilroy R."/>
            <person name="Ravi A."/>
            <person name="Getino M."/>
            <person name="Pursley I."/>
            <person name="Horton D.L."/>
            <person name="Alikhan N.F."/>
            <person name="Baker D."/>
            <person name="Gharbi K."/>
            <person name="Hall N."/>
            <person name="Watson M."/>
            <person name="Adriaenssens E.M."/>
            <person name="Foster-Nyarko E."/>
            <person name="Jarju S."/>
            <person name="Secka A."/>
            <person name="Antonio M."/>
            <person name="Oren A."/>
            <person name="Chaudhuri R.R."/>
            <person name="La Ragione R."/>
            <person name="Hildebrand F."/>
            <person name="Pallen M.J."/>
        </authorList>
    </citation>
    <scope>NUCLEOTIDE SEQUENCE</scope>
    <source>
        <strain evidence="3">ChiW4-1371</strain>
    </source>
</reference>
<reference evidence="3" key="2">
    <citation type="submission" date="2021-04" db="EMBL/GenBank/DDBJ databases">
        <authorList>
            <person name="Gilroy R."/>
        </authorList>
    </citation>
    <scope>NUCLEOTIDE SEQUENCE</scope>
    <source>
        <strain evidence="3">ChiW4-1371</strain>
    </source>
</reference>
<keyword evidence="2" id="KW-0812">Transmembrane</keyword>
<feature type="transmembrane region" description="Helical" evidence="2">
    <location>
        <begin position="70"/>
        <end position="92"/>
    </location>
</feature>
<feature type="transmembrane region" description="Helical" evidence="2">
    <location>
        <begin position="113"/>
        <end position="132"/>
    </location>
</feature>
<keyword evidence="2" id="KW-1133">Transmembrane helix</keyword>
<dbReference type="Proteomes" id="UP000824176">
    <property type="component" value="Unassembled WGS sequence"/>
</dbReference>
<feature type="transmembrane region" description="Helical" evidence="2">
    <location>
        <begin position="43"/>
        <end position="64"/>
    </location>
</feature>
<evidence type="ECO:0000313" key="4">
    <source>
        <dbReference type="Proteomes" id="UP000824176"/>
    </source>
</evidence>
<organism evidence="3 4">
    <name type="scientific">Candidatus Mucispirillum faecigallinarum</name>
    <dbReference type="NCBI Taxonomy" id="2838699"/>
    <lineage>
        <taxon>Bacteria</taxon>
        <taxon>Pseudomonadati</taxon>
        <taxon>Deferribacterota</taxon>
        <taxon>Deferribacteres</taxon>
        <taxon>Deferribacterales</taxon>
        <taxon>Mucispirillaceae</taxon>
        <taxon>Mucispirillum</taxon>
    </lineage>
</organism>
<dbReference type="EMBL" id="DXAQ01000081">
    <property type="protein sequence ID" value="HIZ89321.1"/>
    <property type="molecule type" value="Genomic_DNA"/>
</dbReference>
<evidence type="ECO:0000256" key="1">
    <source>
        <dbReference type="SAM" id="Coils"/>
    </source>
</evidence>
<feature type="transmembrane region" description="Helical" evidence="2">
    <location>
        <begin position="12"/>
        <end position="31"/>
    </location>
</feature>
<accession>A0A9D2GUP9</accession>
<feature type="coiled-coil region" evidence="1">
    <location>
        <begin position="170"/>
        <end position="208"/>
    </location>
</feature>
<evidence type="ECO:0000256" key="2">
    <source>
        <dbReference type="SAM" id="Phobius"/>
    </source>
</evidence>
<dbReference type="InterPro" id="IPR010540">
    <property type="entry name" value="CmpB_TMEM229"/>
</dbReference>
<feature type="transmembrane region" description="Helical" evidence="2">
    <location>
        <begin position="147"/>
        <end position="167"/>
    </location>
</feature>
<sequence>MDFFNLHTYGYLFIWFIIYSFFGWVYESLWASFNEKQWVNRGFLSGPVIPIYGFGAVSFVLLLSDINNPVIIYFAGMIIASILEYFTSWAMEKLFHARWWDYHHYPFNINGRICLYGALLFGVFSVIIIKYVQPYVAKFTSLFSPASLYTLSVILMILFITDTVLTVRKVLHLKERMQELQKAITIYRQQAEERIAEYKKYRQEQRQQILLNMKQGFEDSKVYALLKEKFGDLDNHEKRLLKAFPNLRSREFDDAVIRIKNKYQEYKSRREK</sequence>
<keyword evidence="2" id="KW-0472">Membrane</keyword>
<proteinExistence type="predicted"/>
<keyword evidence="1" id="KW-0175">Coiled coil</keyword>
<dbReference type="Pfam" id="PF06541">
    <property type="entry name" value="ABC_trans_CmpB"/>
    <property type="match status" value="1"/>
</dbReference>
<name>A0A9D2GUP9_9BACT</name>
<comment type="caution">
    <text evidence="3">The sequence shown here is derived from an EMBL/GenBank/DDBJ whole genome shotgun (WGS) entry which is preliminary data.</text>
</comment>